<sequence>MARMEMRHLYRHTHKRLHYFPIVASLAWFSTLTLLMARWLALGRPRYPGQANPFIPFISDIAAFAFKPVFVGGCAATSVCFVGTVWSVHHVRYSPAFYGLVRDAAWRKLLSAVAMVTGLVAGACLLLLSVFDTFEEHEKHRYLLLGTFGGLALSSLATEIVWWDETWKAARFPGLRKWCIVNNILVTCIAGVGIAFMVLLYTDYYGFAGVLEWTITYLGSLWLGTFAGYIRWDISIIKFPKEKKRKTR</sequence>
<protein>
    <submittedName>
        <fullName evidence="1">Uncharacterized protein</fullName>
    </submittedName>
</protein>
<dbReference type="Proteomes" id="UP001163324">
    <property type="component" value="Chromosome 4"/>
</dbReference>
<accession>A0ACC0V474</accession>
<organism evidence="1 2">
    <name type="scientific">Trichothecium roseum</name>
    <dbReference type="NCBI Taxonomy" id="47278"/>
    <lineage>
        <taxon>Eukaryota</taxon>
        <taxon>Fungi</taxon>
        <taxon>Dikarya</taxon>
        <taxon>Ascomycota</taxon>
        <taxon>Pezizomycotina</taxon>
        <taxon>Sordariomycetes</taxon>
        <taxon>Hypocreomycetidae</taxon>
        <taxon>Hypocreales</taxon>
        <taxon>Hypocreales incertae sedis</taxon>
        <taxon>Trichothecium</taxon>
    </lineage>
</organism>
<gene>
    <name evidence="1" type="ORF">N3K66_004508</name>
</gene>
<evidence type="ECO:0000313" key="2">
    <source>
        <dbReference type="Proteomes" id="UP001163324"/>
    </source>
</evidence>
<proteinExistence type="predicted"/>
<comment type="caution">
    <text evidence="1">The sequence shown here is derived from an EMBL/GenBank/DDBJ whole genome shotgun (WGS) entry which is preliminary data.</text>
</comment>
<reference evidence="1" key="1">
    <citation type="submission" date="2022-10" db="EMBL/GenBank/DDBJ databases">
        <title>Complete Genome of Trichothecium roseum strain YXFP-22015, a Plant Pathogen Isolated from Citrus.</title>
        <authorList>
            <person name="Wang Y."/>
            <person name="Zhu L."/>
        </authorList>
    </citation>
    <scope>NUCLEOTIDE SEQUENCE</scope>
    <source>
        <strain evidence="1">YXFP-22015</strain>
    </source>
</reference>
<dbReference type="EMBL" id="CM047943">
    <property type="protein sequence ID" value="KAI9900246.1"/>
    <property type="molecule type" value="Genomic_DNA"/>
</dbReference>
<name>A0ACC0V474_9HYPO</name>
<keyword evidence="2" id="KW-1185">Reference proteome</keyword>
<evidence type="ECO:0000313" key="1">
    <source>
        <dbReference type="EMBL" id="KAI9900246.1"/>
    </source>
</evidence>